<dbReference type="Proteomes" id="UP000528555">
    <property type="component" value="Unassembled WGS sequence"/>
</dbReference>
<dbReference type="EMBL" id="JAAIUO010000008">
    <property type="protein sequence ID" value="NSK15349.1"/>
    <property type="molecule type" value="Genomic_DNA"/>
</dbReference>
<accession>A0A850HNC9</accession>
<dbReference type="InterPro" id="IPR045504">
    <property type="entry name" value="DUF6487"/>
</dbReference>
<dbReference type="RefSeq" id="WP_173815024.1">
    <property type="nucleotide sequence ID" value="NZ_JAAITX010000008.1"/>
</dbReference>
<evidence type="ECO:0000313" key="3">
    <source>
        <dbReference type="EMBL" id="NVH59122.1"/>
    </source>
</evidence>
<reference evidence="4 5" key="1">
    <citation type="journal article" date="2020" name="Cell Host Microbe">
        <title>Functional and Genomic Variation between Human-Derived Isolates of Lachnospiraceae Reveals Inter- and Intra-Species Diversity.</title>
        <authorList>
            <person name="Sorbara M.T."/>
            <person name="Littmann E.R."/>
            <person name="Fontana E."/>
            <person name="Moody T.U."/>
            <person name="Kohout C.E."/>
            <person name="Gjonbalaj M."/>
            <person name="Eaton V."/>
            <person name="Seok R."/>
            <person name="Leiner I.M."/>
            <person name="Pamer E.G."/>
        </authorList>
    </citation>
    <scope>NUCLEOTIDE SEQUENCE [LARGE SCALE GENOMIC DNA]</scope>
    <source>
        <strain evidence="3 4">MSK.17.11</strain>
        <strain evidence="2 5">MSK.17.38</strain>
    </source>
</reference>
<feature type="domain" description="DUF6487" evidence="1">
    <location>
        <begin position="3"/>
        <end position="73"/>
    </location>
</feature>
<comment type="caution">
    <text evidence="3">The sequence shown here is derived from an EMBL/GenBank/DDBJ whole genome shotgun (WGS) entry which is preliminary data.</text>
</comment>
<dbReference type="EMBL" id="JAAITX010000008">
    <property type="protein sequence ID" value="NVH59122.1"/>
    <property type="molecule type" value="Genomic_DNA"/>
</dbReference>
<evidence type="ECO:0000259" key="1">
    <source>
        <dbReference type="Pfam" id="PF20097"/>
    </source>
</evidence>
<gene>
    <name evidence="3" type="ORF">G5A66_10830</name>
    <name evidence="2" type="ORF">G5A75_10855</name>
</gene>
<evidence type="ECO:0000313" key="5">
    <source>
        <dbReference type="Proteomes" id="UP000701680"/>
    </source>
</evidence>
<evidence type="ECO:0000313" key="4">
    <source>
        <dbReference type="Proteomes" id="UP000528555"/>
    </source>
</evidence>
<organism evidence="3 4">
    <name type="scientific">Dorea phocaeensis</name>
    <dbReference type="NCBI Taxonomy" id="2040291"/>
    <lineage>
        <taxon>Bacteria</taxon>
        <taxon>Bacillati</taxon>
        <taxon>Bacillota</taxon>
        <taxon>Clostridia</taxon>
        <taxon>Lachnospirales</taxon>
        <taxon>Lachnospiraceae</taxon>
        <taxon>Dorea</taxon>
    </lineage>
</organism>
<name>A0A850HNC9_9FIRM</name>
<dbReference type="AlphaFoldDB" id="A0A850HNC9"/>
<proteinExistence type="predicted"/>
<evidence type="ECO:0000313" key="2">
    <source>
        <dbReference type="EMBL" id="NSK15349.1"/>
    </source>
</evidence>
<keyword evidence="4" id="KW-1185">Reference proteome</keyword>
<dbReference type="Proteomes" id="UP000701680">
    <property type="component" value="Unassembled WGS sequence"/>
</dbReference>
<protein>
    <recommendedName>
        <fullName evidence="1">DUF6487 domain-containing protein</fullName>
    </recommendedName>
</protein>
<dbReference type="Pfam" id="PF20097">
    <property type="entry name" value="DUF6487"/>
    <property type="match status" value="1"/>
</dbReference>
<sequence>MKCPYCGNEMIHGMIHIDSNGTFFEQRFVSDNDTPVKEKRQIMKRLLGVYAPAYTNMTECSDAWCCESCKKVFGEFPLREEWEG</sequence>
<reference evidence="3" key="2">
    <citation type="submission" date="2020-02" db="EMBL/GenBank/DDBJ databases">
        <authorList>
            <person name="Littmann E."/>
            <person name="Sorbara M."/>
        </authorList>
    </citation>
    <scope>NUCLEOTIDE SEQUENCE</scope>
    <source>
        <strain evidence="3">MSK.17.11</strain>
        <strain evidence="2">MSK.17.38</strain>
    </source>
</reference>